<organism evidence="2 3">
    <name type="scientific">Brooklawnia cerclae</name>
    <dbReference type="NCBI Taxonomy" id="349934"/>
    <lineage>
        <taxon>Bacteria</taxon>
        <taxon>Bacillati</taxon>
        <taxon>Actinomycetota</taxon>
        <taxon>Actinomycetes</taxon>
        <taxon>Propionibacteriales</taxon>
        <taxon>Propionibacteriaceae</taxon>
        <taxon>Brooklawnia</taxon>
    </lineage>
</organism>
<accession>A0ABX0SBK2</accession>
<protein>
    <recommendedName>
        <fullName evidence="4">Lipoprotein</fullName>
    </recommendedName>
</protein>
<comment type="caution">
    <text evidence="2">The sequence shown here is derived from an EMBL/GenBank/DDBJ whole genome shotgun (WGS) entry which is preliminary data.</text>
</comment>
<dbReference type="Proteomes" id="UP000749311">
    <property type="component" value="Unassembled WGS sequence"/>
</dbReference>
<dbReference type="RefSeq" id="WP_167163689.1">
    <property type="nucleotide sequence ID" value="NZ_BAAAOO010000023.1"/>
</dbReference>
<dbReference type="EMBL" id="JAAMOZ010000001">
    <property type="protein sequence ID" value="NIH55366.1"/>
    <property type="molecule type" value="Genomic_DNA"/>
</dbReference>
<keyword evidence="1" id="KW-0732">Signal</keyword>
<feature type="signal peptide" evidence="1">
    <location>
        <begin position="1"/>
        <end position="16"/>
    </location>
</feature>
<gene>
    <name evidence="2" type="ORF">FB473_000011</name>
</gene>
<sequence length="147" mass="15286">MSHAALRLVGAGAAMACVLALTACSSAANDAAQAAYDACHKPDAKTDLFRLDGNTVHIEVKGDAAKTMAGGDDIAENLDTSGEFAEGDLDGFGIMAGMYFGVECLAEETGFPGSVDELRDGDEWDGWRYSEESGVGSEVAFSFESTL</sequence>
<keyword evidence="3" id="KW-1185">Reference proteome</keyword>
<evidence type="ECO:0000256" key="1">
    <source>
        <dbReference type="SAM" id="SignalP"/>
    </source>
</evidence>
<name>A0ABX0SBK2_9ACTN</name>
<feature type="chain" id="PRO_5046246231" description="Lipoprotein" evidence="1">
    <location>
        <begin position="17"/>
        <end position="147"/>
    </location>
</feature>
<reference evidence="2 3" key="1">
    <citation type="submission" date="2020-02" db="EMBL/GenBank/DDBJ databases">
        <title>Sequencing the genomes of 1000 actinobacteria strains.</title>
        <authorList>
            <person name="Klenk H.-P."/>
        </authorList>
    </citation>
    <scope>NUCLEOTIDE SEQUENCE [LARGE SCALE GENOMIC DNA]</scope>
    <source>
        <strain evidence="2 3">DSM 19609</strain>
    </source>
</reference>
<evidence type="ECO:0008006" key="4">
    <source>
        <dbReference type="Google" id="ProtNLM"/>
    </source>
</evidence>
<proteinExistence type="predicted"/>
<evidence type="ECO:0000313" key="2">
    <source>
        <dbReference type="EMBL" id="NIH55366.1"/>
    </source>
</evidence>
<evidence type="ECO:0000313" key="3">
    <source>
        <dbReference type="Proteomes" id="UP000749311"/>
    </source>
</evidence>
<dbReference type="PROSITE" id="PS51257">
    <property type="entry name" value="PROKAR_LIPOPROTEIN"/>
    <property type="match status" value="1"/>
</dbReference>